<keyword evidence="1 3" id="KW-0456">Lyase</keyword>
<name>A0A931DMY9_9ACTN</name>
<dbReference type="InterPro" id="IPR050772">
    <property type="entry name" value="Hydratase-Decarb/MhpD_sf"/>
</dbReference>
<dbReference type="InterPro" id="IPR011234">
    <property type="entry name" value="Fumarylacetoacetase-like_C"/>
</dbReference>
<dbReference type="SUPFAM" id="SSF56529">
    <property type="entry name" value="FAH"/>
    <property type="match status" value="1"/>
</dbReference>
<evidence type="ECO:0000313" key="3">
    <source>
        <dbReference type="EMBL" id="MBG6091513.1"/>
    </source>
</evidence>
<dbReference type="RefSeq" id="WP_197013814.1">
    <property type="nucleotide sequence ID" value="NZ_BAABES010000019.1"/>
</dbReference>
<evidence type="ECO:0000256" key="1">
    <source>
        <dbReference type="ARBA" id="ARBA00023239"/>
    </source>
</evidence>
<dbReference type="Pfam" id="PF01557">
    <property type="entry name" value="FAA_hydrolase"/>
    <property type="match status" value="1"/>
</dbReference>
<evidence type="ECO:0000313" key="4">
    <source>
        <dbReference type="Proteomes" id="UP000614047"/>
    </source>
</evidence>
<dbReference type="EMBL" id="JADOUA010000001">
    <property type="protein sequence ID" value="MBG6091513.1"/>
    <property type="molecule type" value="Genomic_DNA"/>
</dbReference>
<feature type="domain" description="Fumarylacetoacetase-like C-terminal" evidence="2">
    <location>
        <begin position="82"/>
        <end position="248"/>
    </location>
</feature>
<dbReference type="EC" id="4.1.1.77" evidence="3"/>
<dbReference type="GO" id="GO:0008684">
    <property type="term" value="F:2-oxopent-4-enoate hydratase activity"/>
    <property type="evidence" value="ECO:0007669"/>
    <property type="project" value="TreeGrafter"/>
</dbReference>
<sequence length="257" mass="26885">MTLAELAERLDRAALTAAAVAQPADLEVGDAYLVQGLSIDRRRRRGERVVGIKMGFTSREKMRQMGIEETIWGRLTDAMRIPSGGTLPMARHIHPRAEPEIAFLLGRAPDPDEPAASLASAVEAVAPAIEIIDSRYEDFRFDLAGVIADNASSAAFVLGEWRPFSTGLAIAGLDVALELDGRVAESGSTAAILGDPLLALAAGVRLAARYGHPLTAGDVVLAGAATAAVPLREGVRVTARVEALGPVSFRAVAGDGS</sequence>
<dbReference type="PANTHER" id="PTHR30143:SF0">
    <property type="entry name" value="2-KETO-4-PENTENOATE HYDRATASE"/>
    <property type="match status" value="1"/>
</dbReference>
<dbReference type="PANTHER" id="PTHR30143">
    <property type="entry name" value="ACID HYDRATASE"/>
    <property type="match status" value="1"/>
</dbReference>
<accession>A0A931DMY9</accession>
<comment type="caution">
    <text evidence="3">The sequence shown here is derived from an EMBL/GenBank/DDBJ whole genome shotgun (WGS) entry which is preliminary data.</text>
</comment>
<organism evidence="3 4">
    <name type="scientific">Actinomadura viridis</name>
    <dbReference type="NCBI Taxonomy" id="58110"/>
    <lineage>
        <taxon>Bacteria</taxon>
        <taxon>Bacillati</taxon>
        <taxon>Actinomycetota</taxon>
        <taxon>Actinomycetes</taxon>
        <taxon>Streptosporangiales</taxon>
        <taxon>Thermomonosporaceae</taxon>
        <taxon>Actinomadura</taxon>
    </lineage>
</organism>
<dbReference type="AlphaFoldDB" id="A0A931DMY9"/>
<protein>
    <submittedName>
        <fullName evidence="3">2-oxo-3-hexenedioate decarboxylase</fullName>
        <ecNumber evidence="3">4.1.1.77</ecNumber>
    </submittedName>
</protein>
<reference evidence="3" key="1">
    <citation type="submission" date="2020-11" db="EMBL/GenBank/DDBJ databases">
        <title>Sequencing the genomes of 1000 actinobacteria strains.</title>
        <authorList>
            <person name="Klenk H.-P."/>
        </authorList>
    </citation>
    <scope>NUCLEOTIDE SEQUENCE</scope>
    <source>
        <strain evidence="3">DSM 43175</strain>
    </source>
</reference>
<dbReference type="Proteomes" id="UP000614047">
    <property type="component" value="Unassembled WGS sequence"/>
</dbReference>
<dbReference type="InterPro" id="IPR036663">
    <property type="entry name" value="Fumarylacetoacetase_C_sf"/>
</dbReference>
<dbReference type="Gene3D" id="3.90.850.10">
    <property type="entry name" value="Fumarylacetoacetase-like, C-terminal domain"/>
    <property type="match status" value="1"/>
</dbReference>
<gene>
    <name evidence="3" type="ORF">IW256_005626</name>
</gene>
<dbReference type="GO" id="GO:0005737">
    <property type="term" value="C:cytoplasm"/>
    <property type="evidence" value="ECO:0007669"/>
    <property type="project" value="TreeGrafter"/>
</dbReference>
<proteinExistence type="predicted"/>
<evidence type="ECO:0000259" key="2">
    <source>
        <dbReference type="Pfam" id="PF01557"/>
    </source>
</evidence>
<dbReference type="GO" id="GO:0047437">
    <property type="term" value="F:4-oxalocrotonate decarboxylase activity"/>
    <property type="evidence" value="ECO:0007669"/>
    <property type="project" value="UniProtKB-EC"/>
</dbReference>
<keyword evidence="4" id="KW-1185">Reference proteome</keyword>